<dbReference type="Gene3D" id="3.40.50.2000">
    <property type="entry name" value="Glycogen Phosphorylase B"/>
    <property type="match status" value="2"/>
</dbReference>
<keyword evidence="3" id="KW-0808">Transferase</keyword>
<dbReference type="EMBL" id="BBYR01000007">
    <property type="protein sequence ID" value="GAP34316.1"/>
    <property type="molecule type" value="Genomic_DNA"/>
</dbReference>
<comment type="caution">
    <text evidence="3">The sequence shown here is derived from an EMBL/GenBank/DDBJ whole genome shotgun (WGS) entry which is preliminary data.</text>
</comment>
<dbReference type="InterPro" id="IPR002213">
    <property type="entry name" value="UDP_glucos_trans"/>
</dbReference>
<sequence>MAAGSHGDVLPFVGLARELQRRGQAVRLYASGVFASIAAEAGLPFTEVMPAAEYRRLLADRDATDPRKGMRLLAQAVADTQRRCLALLERDTVPGRTLVVGSSLAWATRVLAERRRVPVATVHLAPAWFRSEHRSPAFGPLGHLERAPPVLKRVLWRLADRRWLDPLFAQPFNALRADAGLPPVDRPFHRWIHAGDLTLGLYPAWFAPPQADAPPGVVLAGFPLYDHGADAPLPPAVQAFLDAGDPPVAFTTGTANTSSQAFFEVSVEACRRSGQRGLLLSQDPGQLPAVLPPGVAAFDYVPFKALLPRVATLVHHGGIGTTSQALLAGVPQLVRPMGFDQFDNALRVRALGVAVPLRPRQYTAARVARTLEALRADRALHERCAAIAARLAAEGPGNAAAAEALLALAALSPG</sequence>
<keyword evidence="3" id="KW-0328">Glycosyltransferase</keyword>
<reference evidence="3 4" key="2">
    <citation type="journal article" date="2016" name="Science">
        <title>A bacterium that degrades and assimilates poly(ethylene terephthalate).</title>
        <authorList>
            <person name="Yoshida S."/>
            <person name="Hiraga K."/>
            <person name="Takehana T."/>
            <person name="Taniguchi I."/>
            <person name="Yamaji H."/>
            <person name="Maeda Y."/>
            <person name="Toyohara K."/>
            <person name="Miyamoto K."/>
            <person name="Kimura Y."/>
            <person name="Oda K."/>
        </authorList>
    </citation>
    <scope>NUCLEOTIDE SEQUENCE [LARGE SCALE GENOMIC DNA]</scope>
    <source>
        <strain evidence="4">NBRC 110686 / TISTR 2288 / 201-F6</strain>
    </source>
</reference>
<reference evidence="4" key="1">
    <citation type="submission" date="2015-07" db="EMBL/GenBank/DDBJ databases">
        <title>Discovery of a poly(ethylene terephthalate assimilation.</title>
        <authorList>
            <person name="Yoshida S."/>
            <person name="Hiraga K."/>
            <person name="Takehana T."/>
            <person name="Taniguchi I."/>
            <person name="Yamaji H."/>
            <person name="Maeda Y."/>
            <person name="Toyohara K."/>
            <person name="Miyamoto K."/>
            <person name="Kimura Y."/>
            <person name="Oda K."/>
        </authorList>
    </citation>
    <scope>NUCLEOTIDE SEQUENCE [LARGE SCALE GENOMIC DNA]</scope>
    <source>
        <strain evidence="4">NBRC 110686 / TISTR 2288 / 201-F6</strain>
    </source>
</reference>
<dbReference type="PANTHER" id="PTHR48050">
    <property type="entry name" value="STEROL 3-BETA-GLUCOSYLTRANSFERASE"/>
    <property type="match status" value="1"/>
</dbReference>
<feature type="domain" description="Glycosyltransferase family 28 N-terminal" evidence="1">
    <location>
        <begin position="1"/>
        <end position="129"/>
    </location>
</feature>
<evidence type="ECO:0000259" key="2">
    <source>
        <dbReference type="Pfam" id="PF06722"/>
    </source>
</evidence>
<accession>A0A0K8NV92</accession>
<protein>
    <submittedName>
        <fullName evidence="3">RhlB, TDP-rhamnosyltransferase 1</fullName>
        <ecNumber evidence="3">2.4.1.-</ecNumber>
    </submittedName>
</protein>
<organism evidence="3 4">
    <name type="scientific">Piscinibacter sakaiensis</name>
    <name type="common">Ideonella sakaiensis</name>
    <dbReference type="NCBI Taxonomy" id="1547922"/>
    <lineage>
        <taxon>Bacteria</taxon>
        <taxon>Pseudomonadati</taxon>
        <taxon>Pseudomonadota</taxon>
        <taxon>Betaproteobacteria</taxon>
        <taxon>Burkholderiales</taxon>
        <taxon>Sphaerotilaceae</taxon>
        <taxon>Piscinibacter</taxon>
    </lineage>
</organism>
<evidence type="ECO:0000259" key="1">
    <source>
        <dbReference type="Pfam" id="PF03033"/>
    </source>
</evidence>
<dbReference type="GO" id="GO:0016758">
    <property type="term" value="F:hexosyltransferase activity"/>
    <property type="evidence" value="ECO:0007669"/>
    <property type="project" value="InterPro"/>
</dbReference>
<evidence type="ECO:0000313" key="3">
    <source>
        <dbReference type="EMBL" id="GAP34316.1"/>
    </source>
</evidence>
<dbReference type="GO" id="GO:0033072">
    <property type="term" value="P:vancomycin biosynthetic process"/>
    <property type="evidence" value="ECO:0007669"/>
    <property type="project" value="UniProtKB-ARBA"/>
</dbReference>
<proteinExistence type="predicted"/>
<dbReference type="GO" id="GO:0008194">
    <property type="term" value="F:UDP-glycosyltransferase activity"/>
    <property type="evidence" value="ECO:0007669"/>
    <property type="project" value="InterPro"/>
</dbReference>
<dbReference type="Pfam" id="PF03033">
    <property type="entry name" value="Glyco_transf_28"/>
    <property type="match status" value="1"/>
</dbReference>
<dbReference type="EC" id="2.4.1.-" evidence="3"/>
<dbReference type="Proteomes" id="UP000037660">
    <property type="component" value="Unassembled WGS sequence"/>
</dbReference>
<keyword evidence="4" id="KW-1185">Reference proteome</keyword>
<dbReference type="STRING" id="1547922.ISF6_4491"/>
<dbReference type="CDD" id="cd03784">
    <property type="entry name" value="GT1_Gtf-like"/>
    <property type="match status" value="1"/>
</dbReference>
<dbReference type="AlphaFoldDB" id="A0A0K8NV92"/>
<dbReference type="Pfam" id="PF06722">
    <property type="entry name" value="EryCIII-like_C"/>
    <property type="match status" value="1"/>
</dbReference>
<dbReference type="SUPFAM" id="SSF53756">
    <property type="entry name" value="UDP-Glycosyltransferase/glycogen phosphorylase"/>
    <property type="match status" value="1"/>
</dbReference>
<dbReference type="InterPro" id="IPR050426">
    <property type="entry name" value="Glycosyltransferase_28"/>
</dbReference>
<name>A0A0K8NV92_PISS1</name>
<dbReference type="PANTHER" id="PTHR48050:SF13">
    <property type="entry name" value="STEROL 3-BETA-GLUCOSYLTRANSFERASE UGT80A2"/>
    <property type="match status" value="1"/>
</dbReference>
<dbReference type="InterPro" id="IPR010610">
    <property type="entry name" value="EryCIII-like_C"/>
</dbReference>
<gene>
    <name evidence="3" type="ORF">ISF6_4491</name>
</gene>
<evidence type="ECO:0000313" key="4">
    <source>
        <dbReference type="Proteomes" id="UP000037660"/>
    </source>
</evidence>
<feature type="domain" description="Erythromycin biosynthesis protein CIII-like C-terminal" evidence="2">
    <location>
        <begin position="289"/>
        <end position="394"/>
    </location>
</feature>
<dbReference type="InterPro" id="IPR004276">
    <property type="entry name" value="GlycoTrans_28_N"/>
</dbReference>
<dbReference type="GO" id="GO:0005975">
    <property type="term" value="P:carbohydrate metabolic process"/>
    <property type="evidence" value="ECO:0007669"/>
    <property type="project" value="InterPro"/>
</dbReference>